<name>A0ABT2KU12_9RHOB</name>
<evidence type="ECO:0000313" key="2">
    <source>
        <dbReference type="Proteomes" id="UP000217448"/>
    </source>
</evidence>
<comment type="caution">
    <text evidence="1">The sequence shown here is derived from an EMBL/GenBank/DDBJ whole genome shotgun (WGS) entry which is preliminary data.</text>
</comment>
<accession>A0ABT2KU12</accession>
<evidence type="ECO:0000313" key="1">
    <source>
        <dbReference type="EMBL" id="MCT4373568.1"/>
    </source>
</evidence>
<gene>
    <name evidence="1" type="ORF">CLG85_026030</name>
</gene>
<reference evidence="2" key="1">
    <citation type="submission" date="2023-07" db="EMBL/GenBank/DDBJ databases">
        <title>Yangia mangrovi SAOS 153D genome.</title>
        <authorList>
            <person name="Verma A."/>
            <person name="Pal Y."/>
            <person name="Sundharam S."/>
            <person name="Bisht B."/>
            <person name="Srinivasan K."/>
        </authorList>
    </citation>
    <scope>NUCLEOTIDE SEQUENCE [LARGE SCALE GENOMIC DNA]</scope>
    <source>
        <strain evidence="2">SAOS 153D</strain>
    </source>
</reference>
<sequence>MKHISPLDPDLLLIGVEDTDVEGAELGTGKITRLLKTVLPAGAEMVGVVRHQFLMVPEIPYTSWNSPACAIVRLSDPGLLPRIAEATRTHVRALASEGSDPGICLSLVRDVSSEVMAHGVDCRRRVLTQADAIRIGKGLILEGLGGDNGGIIGALGAVGLTAHGWCGRFIEVSALEGRPLDNSVAELAACGVRLAVMERDAPPPLDEDRVVVADQFRPVLLGGMPVLMVHEAAPGRWETKPWPKRKP</sequence>
<dbReference type="EMBL" id="NTHN02000102">
    <property type="protein sequence ID" value="MCT4373568.1"/>
    <property type="molecule type" value="Genomic_DNA"/>
</dbReference>
<dbReference type="Proteomes" id="UP000217448">
    <property type="component" value="Unassembled WGS sequence"/>
</dbReference>
<dbReference type="Gene3D" id="3.30.70.2200">
    <property type="match status" value="1"/>
</dbReference>
<keyword evidence="2" id="KW-1185">Reference proteome</keyword>
<dbReference type="RefSeq" id="WP_176476725.1">
    <property type="nucleotide sequence ID" value="NZ_NTHN02000102.1"/>
</dbReference>
<proteinExistence type="predicted"/>
<organism evidence="1 2">
    <name type="scientific">Alloyangia mangrovi</name>
    <dbReference type="NCBI Taxonomy" id="1779329"/>
    <lineage>
        <taxon>Bacteria</taxon>
        <taxon>Pseudomonadati</taxon>
        <taxon>Pseudomonadota</taxon>
        <taxon>Alphaproteobacteria</taxon>
        <taxon>Rhodobacterales</taxon>
        <taxon>Roseobacteraceae</taxon>
        <taxon>Alloyangia</taxon>
    </lineage>
</organism>
<protein>
    <submittedName>
        <fullName evidence="1">Uncharacterized protein</fullName>
    </submittedName>
</protein>